<dbReference type="PANTHER" id="PTHR23322:SF6">
    <property type="entry name" value="UBX DOMAIN-CONTAINING PROTEIN 7"/>
    <property type="match status" value="1"/>
</dbReference>
<feature type="compositionally biased region" description="Polar residues" evidence="1">
    <location>
        <begin position="108"/>
        <end position="121"/>
    </location>
</feature>
<sequence length="311" mass="35106">MLMFIRSLFQVYHDSEDGLRYMTFYPVSNWPYVAVIDPRTGEKLVEWHKIDAVSFCDLITEFLTAQPTMDDSFGVSKTPPRKKMKTNESIIEADENAQLEAAIKASLESTTNKAKQNTSRISGESSSDEDEESLETFGSDEETLGPVNRKNERGTPPVELEDAMQVVSETKVIPSENSSVHNSGGVIPLVPYKKRRHVSKLNEEDESNDGESDSSSEMVNEKDKWKLHLGKETDPLSKLILRLPDGTREVLEMPKSSKLMALVLYLSGKGFTNESYEIVTNFPRRKLSYMNFDSTLESIGLFPQETVFVQK</sequence>
<dbReference type="EMBL" id="SEYY01000925">
    <property type="protein sequence ID" value="KAB7506250.1"/>
    <property type="molecule type" value="Genomic_DNA"/>
</dbReference>
<feature type="compositionally biased region" description="Acidic residues" evidence="1">
    <location>
        <begin position="126"/>
        <end position="143"/>
    </location>
</feature>
<evidence type="ECO:0000256" key="1">
    <source>
        <dbReference type="SAM" id="MobiDB-lite"/>
    </source>
</evidence>
<accession>A0A5N5TJI4</accession>
<dbReference type="PROSITE" id="PS50033">
    <property type="entry name" value="UBX"/>
    <property type="match status" value="1"/>
</dbReference>
<dbReference type="InterPro" id="IPR001012">
    <property type="entry name" value="UBX_dom"/>
</dbReference>
<dbReference type="Gene3D" id="3.10.20.90">
    <property type="entry name" value="Phosphatidylinositol 3-kinase Catalytic Subunit, Chain A, domain 1"/>
    <property type="match status" value="1"/>
</dbReference>
<dbReference type="SMART" id="SM00166">
    <property type="entry name" value="UBX"/>
    <property type="match status" value="1"/>
</dbReference>
<dbReference type="InterPro" id="IPR050730">
    <property type="entry name" value="UBX_domain-protein"/>
</dbReference>
<organism evidence="3 4">
    <name type="scientific">Armadillidium nasatum</name>
    <dbReference type="NCBI Taxonomy" id="96803"/>
    <lineage>
        <taxon>Eukaryota</taxon>
        <taxon>Metazoa</taxon>
        <taxon>Ecdysozoa</taxon>
        <taxon>Arthropoda</taxon>
        <taxon>Crustacea</taxon>
        <taxon>Multicrustacea</taxon>
        <taxon>Malacostraca</taxon>
        <taxon>Eumalacostraca</taxon>
        <taxon>Peracarida</taxon>
        <taxon>Isopoda</taxon>
        <taxon>Oniscidea</taxon>
        <taxon>Crinocheta</taxon>
        <taxon>Armadillidiidae</taxon>
        <taxon>Armadillidium</taxon>
    </lineage>
</organism>
<feature type="region of interest" description="Disordered" evidence="1">
    <location>
        <begin position="108"/>
        <end position="158"/>
    </location>
</feature>
<dbReference type="SUPFAM" id="SSF54236">
    <property type="entry name" value="Ubiquitin-like"/>
    <property type="match status" value="1"/>
</dbReference>
<reference evidence="3 4" key="1">
    <citation type="journal article" date="2019" name="PLoS Biol.">
        <title>Sex chromosomes control vertical transmission of feminizing Wolbachia symbionts in an isopod.</title>
        <authorList>
            <person name="Becking T."/>
            <person name="Chebbi M.A."/>
            <person name="Giraud I."/>
            <person name="Moumen B."/>
            <person name="Laverre T."/>
            <person name="Caubet Y."/>
            <person name="Peccoud J."/>
            <person name="Gilbert C."/>
            <person name="Cordaux R."/>
        </authorList>
    </citation>
    <scope>NUCLEOTIDE SEQUENCE [LARGE SCALE GENOMIC DNA]</scope>
    <source>
        <strain evidence="3">ANa2</strain>
        <tissue evidence="3">Whole body excluding digestive tract and cuticle</tissue>
    </source>
</reference>
<dbReference type="GO" id="GO:0043130">
    <property type="term" value="F:ubiquitin binding"/>
    <property type="evidence" value="ECO:0007669"/>
    <property type="project" value="TreeGrafter"/>
</dbReference>
<protein>
    <submittedName>
        <fullName evidence="3">UBX domain-containing protein 7</fullName>
    </submittedName>
</protein>
<gene>
    <name evidence="3" type="primary">Ubxn7</name>
    <name evidence="3" type="ORF">Anas_07831</name>
</gene>
<dbReference type="GO" id="GO:0005634">
    <property type="term" value="C:nucleus"/>
    <property type="evidence" value="ECO:0007669"/>
    <property type="project" value="TreeGrafter"/>
</dbReference>
<dbReference type="InterPro" id="IPR036249">
    <property type="entry name" value="Thioredoxin-like_sf"/>
</dbReference>
<dbReference type="CDD" id="cd01773">
    <property type="entry name" value="UBX_UBXN7"/>
    <property type="match status" value="1"/>
</dbReference>
<dbReference type="Proteomes" id="UP000326759">
    <property type="component" value="Unassembled WGS sequence"/>
</dbReference>
<feature type="region of interest" description="Disordered" evidence="1">
    <location>
        <begin position="198"/>
        <end position="220"/>
    </location>
</feature>
<name>A0A5N5TJI4_9CRUS</name>
<evidence type="ECO:0000313" key="3">
    <source>
        <dbReference type="EMBL" id="KAB7506250.1"/>
    </source>
</evidence>
<evidence type="ECO:0000313" key="4">
    <source>
        <dbReference type="Proteomes" id="UP000326759"/>
    </source>
</evidence>
<dbReference type="PANTHER" id="PTHR23322">
    <property type="entry name" value="FAS-ASSOCIATED PROTEIN"/>
    <property type="match status" value="1"/>
</dbReference>
<proteinExistence type="predicted"/>
<dbReference type="OrthoDB" id="270602at2759"/>
<dbReference type="InterPro" id="IPR029071">
    <property type="entry name" value="Ubiquitin-like_domsf"/>
</dbReference>
<feature type="domain" description="UBX" evidence="2">
    <location>
        <begin position="232"/>
        <end position="309"/>
    </location>
</feature>
<dbReference type="SUPFAM" id="SSF52833">
    <property type="entry name" value="Thioredoxin-like"/>
    <property type="match status" value="1"/>
</dbReference>
<feature type="compositionally biased region" description="Acidic residues" evidence="1">
    <location>
        <begin position="203"/>
        <end position="214"/>
    </location>
</feature>
<feature type="non-terminal residue" evidence="3">
    <location>
        <position position="311"/>
    </location>
</feature>
<dbReference type="AlphaFoldDB" id="A0A5N5TJI4"/>
<dbReference type="Gene3D" id="3.40.30.10">
    <property type="entry name" value="Glutaredoxin"/>
    <property type="match status" value="1"/>
</dbReference>
<comment type="caution">
    <text evidence="3">The sequence shown here is derived from an EMBL/GenBank/DDBJ whole genome shotgun (WGS) entry which is preliminary data.</text>
</comment>
<dbReference type="Pfam" id="PF00789">
    <property type="entry name" value="UBX"/>
    <property type="match status" value="1"/>
</dbReference>
<dbReference type="GO" id="GO:0043161">
    <property type="term" value="P:proteasome-mediated ubiquitin-dependent protein catabolic process"/>
    <property type="evidence" value="ECO:0007669"/>
    <property type="project" value="TreeGrafter"/>
</dbReference>
<evidence type="ECO:0000259" key="2">
    <source>
        <dbReference type="PROSITE" id="PS50033"/>
    </source>
</evidence>
<keyword evidence="4" id="KW-1185">Reference proteome</keyword>